<name>A0A7U9XVP5_9MOLU</name>
<evidence type="ECO:0000259" key="5">
    <source>
        <dbReference type="PROSITE" id="PS50850"/>
    </source>
</evidence>
<dbReference type="InterPro" id="IPR036259">
    <property type="entry name" value="MFS_trans_sf"/>
</dbReference>
<evidence type="ECO:0000256" key="1">
    <source>
        <dbReference type="ARBA" id="ARBA00004651"/>
    </source>
</evidence>
<evidence type="ECO:0000313" key="6">
    <source>
        <dbReference type="EMBL" id="BCR36467.1"/>
    </source>
</evidence>
<evidence type="ECO:0000256" key="2">
    <source>
        <dbReference type="ARBA" id="ARBA00022692"/>
    </source>
</evidence>
<dbReference type="InterPro" id="IPR020846">
    <property type="entry name" value="MFS_dom"/>
</dbReference>
<dbReference type="PANTHER" id="PTHR23528:SF1">
    <property type="entry name" value="MAJOR FACILITATOR SUPERFAMILY (MFS) PROFILE DOMAIN-CONTAINING PROTEIN"/>
    <property type="match status" value="1"/>
</dbReference>
<evidence type="ECO:0000256" key="4">
    <source>
        <dbReference type="ARBA" id="ARBA00023136"/>
    </source>
</evidence>
<dbReference type="SUPFAM" id="SSF103473">
    <property type="entry name" value="MFS general substrate transporter"/>
    <property type="match status" value="2"/>
</dbReference>
<feature type="domain" description="Major facilitator superfamily (MFS) profile" evidence="5">
    <location>
        <begin position="1"/>
        <end position="517"/>
    </location>
</feature>
<dbReference type="RefSeq" id="WP_176239920.1">
    <property type="nucleotide sequence ID" value="NZ_AP024412.1"/>
</dbReference>
<dbReference type="KEGG" id="manr:MPAN_013600"/>
<dbReference type="Pfam" id="PF13347">
    <property type="entry name" value="MFS_2"/>
    <property type="match status" value="1"/>
</dbReference>
<dbReference type="InterPro" id="IPR011701">
    <property type="entry name" value="MFS"/>
</dbReference>
<protein>
    <recommendedName>
        <fullName evidence="5">Major facilitator superfamily (MFS) profile domain-containing protein</fullName>
    </recommendedName>
</protein>
<dbReference type="GO" id="GO:0005886">
    <property type="term" value="C:plasma membrane"/>
    <property type="evidence" value="ECO:0007669"/>
    <property type="project" value="UniProtKB-SubCell"/>
</dbReference>
<sequence>MKLNYKKTFYVGLAFFIITIFWQTYDNIIAKIMIDKFGLNQTASGAVMALDNILALFMLPLFGALSDKSNHKRGRRTPYVVVGTVIAAFAFMGLSFMDNIQTQRINQTEIIGLYETYKDDDQRRLETFWEGLLADIETERSDKLASGAITFKAYEKYRASTYEKISSVLDDNQETELSVGNLAFLNDYYQTYLSTLAWEETAQSPLNFIVFVSVLLVALIAMSTFRSPAVSLMPDVTIKPLRSKANAIINLMGAAAGTTALILLTVLGLDGRSYVPYTLAFIIVGIIMLVVLAIFLWKVKEPKLVQEKINEDIKFGLVESEEEDHDMQALPRDKKISLILILASVFLWFMGYNAIISKVSDYVPHVLQIPSFTLPLLVANVTAIIAFIPIGILSTKIGRKKAILIGIVLLTICFGAASFVNESTGWVMYIIFGLTGIAWASINVNSYPMVVELARGSNVGKYTGYYYAFSMAAQILTPILSGVFMDYVFKTRLILFPYAAIFVAASFITMFFTKHGDSEYNEKKGLLESFDVDMD</sequence>
<comment type="subcellular location">
    <subcellularLocation>
        <location evidence="1">Cell membrane</location>
        <topology evidence="1">Multi-pass membrane protein</topology>
    </subcellularLocation>
</comment>
<gene>
    <name evidence="6" type="ORF">MPAN_013600</name>
</gene>
<dbReference type="PROSITE" id="PS50850">
    <property type="entry name" value="MFS"/>
    <property type="match status" value="1"/>
</dbReference>
<keyword evidence="7" id="KW-1185">Reference proteome</keyword>
<evidence type="ECO:0000313" key="7">
    <source>
        <dbReference type="Proteomes" id="UP000620133"/>
    </source>
</evidence>
<dbReference type="GO" id="GO:0022857">
    <property type="term" value="F:transmembrane transporter activity"/>
    <property type="evidence" value="ECO:0007669"/>
    <property type="project" value="InterPro"/>
</dbReference>
<dbReference type="PANTHER" id="PTHR23528">
    <property type="match status" value="1"/>
</dbReference>
<dbReference type="AlphaFoldDB" id="A0A7U9XVP5"/>
<accession>A0A7U9XVP5</accession>
<keyword evidence="3" id="KW-1133">Transmembrane helix</keyword>
<dbReference type="Gene3D" id="1.20.1250.20">
    <property type="entry name" value="MFS general substrate transporter like domains"/>
    <property type="match status" value="3"/>
</dbReference>
<dbReference type="Proteomes" id="UP000620133">
    <property type="component" value="Chromosome"/>
</dbReference>
<proteinExistence type="predicted"/>
<dbReference type="EMBL" id="AP024412">
    <property type="protein sequence ID" value="BCR36467.1"/>
    <property type="molecule type" value="Genomic_DNA"/>
</dbReference>
<reference evidence="6" key="1">
    <citation type="submission" date="2021-01" db="EMBL/GenBank/DDBJ databases">
        <title>Draft genome sequence of Acholeplasmataceae bacterium strain Mahy22.</title>
        <authorList>
            <person name="Watanabe M."/>
            <person name="Kojima H."/>
            <person name="Fukui M."/>
        </authorList>
    </citation>
    <scope>NUCLEOTIDE SEQUENCE</scope>
    <source>
        <strain evidence="6">Mahy22</strain>
    </source>
</reference>
<keyword evidence="4" id="KW-0472">Membrane</keyword>
<keyword evidence="2" id="KW-0812">Transmembrane</keyword>
<organism evidence="6 7">
    <name type="scientific">Mariniplasma anaerobium</name>
    <dbReference type="NCBI Taxonomy" id="2735436"/>
    <lineage>
        <taxon>Bacteria</taxon>
        <taxon>Bacillati</taxon>
        <taxon>Mycoplasmatota</taxon>
        <taxon>Mollicutes</taxon>
        <taxon>Acholeplasmatales</taxon>
        <taxon>Acholeplasmataceae</taxon>
        <taxon>Mariniplasma</taxon>
    </lineage>
</organism>
<dbReference type="Pfam" id="PF07690">
    <property type="entry name" value="MFS_1"/>
    <property type="match status" value="1"/>
</dbReference>
<evidence type="ECO:0000256" key="3">
    <source>
        <dbReference type="ARBA" id="ARBA00022989"/>
    </source>
</evidence>